<dbReference type="InterPro" id="IPR001466">
    <property type="entry name" value="Beta-lactam-related"/>
</dbReference>
<evidence type="ECO:0000259" key="3">
    <source>
        <dbReference type="Pfam" id="PF03109"/>
    </source>
</evidence>
<dbReference type="InterPro" id="IPR004147">
    <property type="entry name" value="ABC1_dom"/>
</dbReference>
<feature type="region of interest" description="Disordered" evidence="1">
    <location>
        <begin position="825"/>
        <end position="877"/>
    </location>
</feature>
<sequence>MMQSLKVKNRQSTPPSRQPASKFMEMSVTIPLLSSNKTLSKSDSFGLLERIQLLFRRIYVFRIGLGLFLGVKLTQKRIKWFHKKSTEEEKDKIWDETHESLSVLVTKAIVSMEGLWIKAGQYLSTRGDVLPANYVDKFKAFQDSVPRKPTAHVIRTICSELQITDLKEVFESFDETPLATASIAQVHRAVLRPEYGGGEVVVKVQHRNVGQRVLQDLADLKLLMAIVAYFEPDYDFTPIVSEWSSEVPKELDFQTEAKNTIEVRDAISEHNKKGNHTSNDDPLYINVSFPDPVLKLTTKKIMVMNYINGFKMLQAKEMKAAGADVDDIVKHIVRAYAFQLYTISFWNADPHPGNFLVSKDGTDSYRAALLDFGLCKRATRDEAIALCRCLLSARNLDFAGLLASFKQLGFESPVDDPDKAMELIQFVFRRTTSIEETKAAAKERSEKRQKDYAEDRERIKKEKEEAKKAGLKKPKESFPGVLIFFGRVISLLRGLCLELETRQSHLEIMAPFAELLLTTLAGETGKYGKLLDMPAPLSKLDARLRVLVKDLIDQKQILGVQVHVIQKGKIVANLSAGVQGVYDPQPVLENTVFPVFSCSKGITASAANLLISRGYMKPSDLVIKHWPTFASRIENEAKRAAKERTTIAHLLSHRAGLEDAGNAIQESDPFKMTSWETMLESMELSEPADGQPGGKSSYHFLSFGWLVGGVCEKVLEALPESTKLPKTFKDLVRHEVLDNVGVGEYGYLGIPSGIENRLGANQWDLNELKQMMIARGMSPAMLDGIDAMLSGTSTEISMNMPNGSADTMAATGNGVVPVTRTSTELNGHPLQASPPAQSNGVANGSTNGAIHPKPGSGIHDVKTTASPNLFDNADPDTVQQQQTANLSQRLRSRNIKVNPVAANPTFFNHLRIRRSVIPAASGNFSAAGLSTLYQHFIDCQNPSYTGTRLYTSEDVTTMYAGDAASGIPSTNDFGYGFKKYPLHMKNGELSTGFGHGGLGGSLAFVDLTQQVSIAVVVSKLSIINPVATRAIVSCICEELELGVLAEYEGKSSVRFDPDFA</sequence>
<dbReference type="AlphaFoldDB" id="A0A507CFZ8"/>
<name>A0A507CFZ8_9FUNG</name>
<feature type="compositionally biased region" description="Polar residues" evidence="1">
    <location>
        <begin position="10"/>
        <end position="19"/>
    </location>
</feature>
<comment type="caution">
    <text evidence="4">The sequence shown here is derived from an EMBL/GenBank/DDBJ whole genome shotgun (WGS) entry which is preliminary data.</text>
</comment>
<dbReference type="CDD" id="cd05121">
    <property type="entry name" value="ABC1_ADCK3-like"/>
    <property type="match status" value="1"/>
</dbReference>
<gene>
    <name evidence="4" type="ORF">SmJEL517_g01339</name>
</gene>
<dbReference type="PANTHER" id="PTHR43173">
    <property type="entry name" value="ABC1 FAMILY PROTEIN"/>
    <property type="match status" value="1"/>
</dbReference>
<evidence type="ECO:0000259" key="2">
    <source>
        <dbReference type="Pfam" id="PF00144"/>
    </source>
</evidence>
<feature type="domain" description="Beta-lactamase-related" evidence="2">
    <location>
        <begin position="547"/>
        <end position="739"/>
    </location>
</feature>
<evidence type="ECO:0000313" key="4">
    <source>
        <dbReference type="EMBL" id="TPX36505.1"/>
    </source>
</evidence>
<dbReference type="Proteomes" id="UP000319731">
    <property type="component" value="Unassembled WGS sequence"/>
</dbReference>
<dbReference type="Pfam" id="PF03109">
    <property type="entry name" value="ABC1"/>
    <property type="match status" value="1"/>
</dbReference>
<evidence type="ECO:0000256" key="1">
    <source>
        <dbReference type="SAM" id="MobiDB-lite"/>
    </source>
</evidence>
<feature type="compositionally biased region" description="Polar residues" evidence="1">
    <location>
        <begin position="834"/>
        <end position="848"/>
    </location>
</feature>
<dbReference type="RefSeq" id="XP_031026719.1">
    <property type="nucleotide sequence ID" value="XM_031167267.1"/>
</dbReference>
<keyword evidence="5" id="KW-1185">Reference proteome</keyword>
<evidence type="ECO:0008006" key="6">
    <source>
        <dbReference type="Google" id="ProtNLM"/>
    </source>
</evidence>
<protein>
    <recommendedName>
        <fullName evidence="6">ABC1 atypical kinase-like domain-containing protein</fullName>
    </recommendedName>
</protein>
<dbReference type="STRING" id="1806994.A0A507CFZ8"/>
<dbReference type="OrthoDB" id="427480at2759"/>
<dbReference type="InterPro" id="IPR012338">
    <property type="entry name" value="Beta-lactam/transpept-like"/>
</dbReference>
<dbReference type="Gene3D" id="3.40.710.10">
    <property type="entry name" value="DD-peptidase/beta-lactamase superfamily"/>
    <property type="match status" value="2"/>
</dbReference>
<dbReference type="SUPFAM" id="SSF56601">
    <property type="entry name" value="beta-lactamase/transpeptidase-like"/>
    <property type="match status" value="1"/>
</dbReference>
<dbReference type="EMBL" id="QEAO01000004">
    <property type="protein sequence ID" value="TPX36505.1"/>
    <property type="molecule type" value="Genomic_DNA"/>
</dbReference>
<feature type="region of interest" description="Disordered" evidence="1">
    <location>
        <begin position="438"/>
        <end position="459"/>
    </location>
</feature>
<dbReference type="SUPFAM" id="SSF56112">
    <property type="entry name" value="Protein kinase-like (PK-like)"/>
    <property type="match status" value="1"/>
</dbReference>
<proteinExistence type="predicted"/>
<dbReference type="InterPro" id="IPR011009">
    <property type="entry name" value="Kinase-like_dom_sf"/>
</dbReference>
<reference evidence="4 5" key="1">
    <citation type="journal article" date="2019" name="Sci. Rep.">
        <title>Comparative genomics of chytrid fungi reveal insights into the obligate biotrophic and pathogenic lifestyle of Synchytrium endobioticum.</title>
        <authorList>
            <person name="van de Vossenberg B.T.L.H."/>
            <person name="Warris S."/>
            <person name="Nguyen H.D.T."/>
            <person name="van Gent-Pelzer M.P.E."/>
            <person name="Joly D.L."/>
            <person name="van de Geest H.C."/>
            <person name="Bonants P.J.M."/>
            <person name="Smith D.S."/>
            <person name="Levesque C.A."/>
            <person name="van der Lee T.A.J."/>
        </authorList>
    </citation>
    <scope>NUCLEOTIDE SEQUENCE [LARGE SCALE GENOMIC DNA]</scope>
    <source>
        <strain evidence="4 5">JEL517</strain>
    </source>
</reference>
<dbReference type="PANTHER" id="PTHR43173:SF3">
    <property type="entry name" value="ABC1 FAMILY PROTEIN"/>
    <property type="match status" value="1"/>
</dbReference>
<accession>A0A507CFZ8</accession>
<feature type="region of interest" description="Disordered" evidence="1">
    <location>
        <begin position="1"/>
        <end position="21"/>
    </location>
</feature>
<dbReference type="InterPro" id="IPR051130">
    <property type="entry name" value="Mito_struct-func_regulator"/>
</dbReference>
<dbReference type="Pfam" id="PF00144">
    <property type="entry name" value="Beta-lactamase"/>
    <property type="match status" value="1"/>
</dbReference>
<evidence type="ECO:0000313" key="5">
    <source>
        <dbReference type="Proteomes" id="UP000319731"/>
    </source>
</evidence>
<feature type="domain" description="ABC1 atypical kinase-like" evidence="3">
    <location>
        <begin position="141"/>
        <end position="401"/>
    </location>
</feature>
<dbReference type="GeneID" id="42002564"/>
<organism evidence="4 5">
    <name type="scientific">Synchytrium microbalum</name>
    <dbReference type="NCBI Taxonomy" id="1806994"/>
    <lineage>
        <taxon>Eukaryota</taxon>
        <taxon>Fungi</taxon>
        <taxon>Fungi incertae sedis</taxon>
        <taxon>Chytridiomycota</taxon>
        <taxon>Chytridiomycota incertae sedis</taxon>
        <taxon>Chytridiomycetes</taxon>
        <taxon>Synchytriales</taxon>
        <taxon>Synchytriaceae</taxon>
        <taxon>Synchytrium</taxon>
    </lineage>
</organism>